<evidence type="ECO:0000313" key="2">
    <source>
        <dbReference type="Proteomes" id="UP000315750"/>
    </source>
</evidence>
<dbReference type="AlphaFoldDB" id="A0A518AUS1"/>
<dbReference type="Gene3D" id="2.20.25.10">
    <property type="match status" value="1"/>
</dbReference>
<accession>A0A518AUS1</accession>
<gene>
    <name evidence="1" type="ORF">Pan181_46980</name>
</gene>
<proteinExistence type="predicted"/>
<dbReference type="Proteomes" id="UP000315750">
    <property type="component" value="Chromosome"/>
</dbReference>
<dbReference type="EMBL" id="CP036278">
    <property type="protein sequence ID" value="QDU58462.1"/>
    <property type="molecule type" value="Genomic_DNA"/>
</dbReference>
<keyword evidence="2" id="KW-1185">Reference proteome</keyword>
<evidence type="ECO:0000313" key="1">
    <source>
        <dbReference type="EMBL" id="QDU58462.1"/>
    </source>
</evidence>
<organism evidence="1 2">
    <name type="scientific">Aeoliella mucimassa</name>
    <dbReference type="NCBI Taxonomy" id="2527972"/>
    <lineage>
        <taxon>Bacteria</taxon>
        <taxon>Pseudomonadati</taxon>
        <taxon>Planctomycetota</taxon>
        <taxon>Planctomycetia</taxon>
        <taxon>Pirellulales</taxon>
        <taxon>Lacipirellulaceae</taxon>
        <taxon>Aeoliella</taxon>
    </lineage>
</organism>
<protein>
    <submittedName>
        <fullName evidence="1">Uncharacterized protein</fullName>
    </submittedName>
</protein>
<dbReference type="SUPFAM" id="SSF158997">
    <property type="entry name" value="Trm112p-like"/>
    <property type="match status" value="1"/>
</dbReference>
<reference evidence="1 2" key="1">
    <citation type="submission" date="2019-02" db="EMBL/GenBank/DDBJ databases">
        <title>Deep-cultivation of Planctomycetes and their phenomic and genomic characterization uncovers novel biology.</title>
        <authorList>
            <person name="Wiegand S."/>
            <person name="Jogler M."/>
            <person name="Boedeker C."/>
            <person name="Pinto D."/>
            <person name="Vollmers J."/>
            <person name="Rivas-Marin E."/>
            <person name="Kohn T."/>
            <person name="Peeters S.H."/>
            <person name="Heuer A."/>
            <person name="Rast P."/>
            <person name="Oberbeckmann S."/>
            <person name="Bunk B."/>
            <person name="Jeske O."/>
            <person name="Meyerdierks A."/>
            <person name="Storesund J.E."/>
            <person name="Kallscheuer N."/>
            <person name="Luecker S."/>
            <person name="Lage O.M."/>
            <person name="Pohl T."/>
            <person name="Merkel B.J."/>
            <person name="Hornburger P."/>
            <person name="Mueller R.-W."/>
            <person name="Bruemmer F."/>
            <person name="Labrenz M."/>
            <person name="Spormann A.M."/>
            <person name="Op den Camp H."/>
            <person name="Overmann J."/>
            <person name="Amann R."/>
            <person name="Jetten M.S.M."/>
            <person name="Mascher T."/>
            <person name="Medema M.H."/>
            <person name="Devos D.P."/>
            <person name="Kaster A.-K."/>
            <person name="Ovreas L."/>
            <person name="Rohde M."/>
            <person name="Galperin M.Y."/>
            <person name="Jogler C."/>
        </authorList>
    </citation>
    <scope>NUCLEOTIDE SEQUENCE [LARGE SCALE GENOMIC DNA]</scope>
    <source>
        <strain evidence="1 2">Pan181</strain>
    </source>
</reference>
<name>A0A518AUS1_9BACT</name>
<sequence>MPEPELAALRQAIAESRLVNRAGDLVTREPAAALVCRTASLAYLVLDGIPVLVPDEAIALTQLGSPSTEEHDAAETAD</sequence>
<dbReference type="KEGG" id="amuc:Pan181_46980"/>